<dbReference type="GeneID" id="71811481"/>
<keyword evidence="3" id="KW-1185">Reference proteome</keyword>
<dbReference type="AlphaFoldDB" id="C7NTL1"/>
<dbReference type="KEGG" id="hut:Huta_2033"/>
<evidence type="ECO:0000313" key="2">
    <source>
        <dbReference type="EMBL" id="ACV12201.1"/>
    </source>
</evidence>
<evidence type="ECO:0000256" key="1">
    <source>
        <dbReference type="SAM" id="MobiDB-lite"/>
    </source>
</evidence>
<dbReference type="Proteomes" id="UP000002071">
    <property type="component" value="Chromosome"/>
</dbReference>
<dbReference type="eggNOG" id="arCOG09139">
    <property type="taxonomic scope" value="Archaea"/>
</dbReference>
<dbReference type="EMBL" id="CP001687">
    <property type="protein sequence ID" value="ACV12201.1"/>
    <property type="molecule type" value="Genomic_DNA"/>
</dbReference>
<gene>
    <name evidence="2" type="ordered locus">Huta_2033</name>
</gene>
<sequence>MNAMVDGSLIALFYTSARDAEIFERALNVCKTIGFDLDDTSEPFPPPSGEHARAVQVPVDGWSVTFRFDLNPDRAVKEPSLTIGGFTDSIDPGSVESLETYCTRMDILFELLCRLAIRLETEYMVMADTEGRPNAVTPTGRPISDHVQRPPSFGVYSPEVLAEFGDVDNLFDAEPWYVAELEDGRTVVIESASPWNESGWEPPTDTDYIERAEIRTTIDQTDPSAQPEGQPRDGSTGKFDPFTALEPGEYGADVGVHPDDITSIFRNEDLQLVRVYVDDHGDLRRADGGAFVRNVVSKAANDKELVQKMLANIPLESNEEARLISALLHEAIPPAFVRLDGPDDENIVTRVMDLDVETNKYQLLVSLGQAVEEASGEPIAKIESALDTLAEMEDAEDIDSWIEANLL</sequence>
<name>C7NTL1_HALUD</name>
<dbReference type="HOGENOM" id="CLU_675455_0_0_2"/>
<proteinExistence type="predicted"/>
<accession>C7NTL1</accession>
<protein>
    <submittedName>
        <fullName evidence="2">Uncharacterized protein</fullName>
    </submittedName>
</protein>
<evidence type="ECO:0000313" key="3">
    <source>
        <dbReference type="Proteomes" id="UP000002071"/>
    </source>
</evidence>
<reference evidence="2 3" key="1">
    <citation type="journal article" date="2009" name="Stand. Genomic Sci.">
        <title>Complete genome sequence of Halorhabdus utahensis type strain (AX-2).</title>
        <authorList>
            <person name="Anderson I."/>
            <person name="Tindall B.J."/>
            <person name="Pomrenke H."/>
            <person name="Goker M."/>
            <person name="Lapidus A."/>
            <person name="Nolan M."/>
            <person name="Copeland A."/>
            <person name="Glavina Del Rio T."/>
            <person name="Chen F."/>
            <person name="Tice H."/>
            <person name="Cheng J.F."/>
            <person name="Lucas S."/>
            <person name="Chertkov O."/>
            <person name="Bruce D."/>
            <person name="Brettin T."/>
            <person name="Detter J.C."/>
            <person name="Han C."/>
            <person name="Goodwin L."/>
            <person name="Land M."/>
            <person name="Hauser L."/>
            <person name="Chang Y.J."/>
            <person name="Jeffries C.D."/>
            <person name="Pitluck S."/>
            <person name="Pati A."/>
            <person name="Mavromatis K."/>
            <person name="Ivanova N."/>
            <person name="Ovchinnikova G."/>
            <person name="Chen A."/>
            <person name="Palaniappan K."/>
            <person name="Chain P."/>
            <person name="Rohde M."/>
            <person name="Bristow J."/>
            <person name="Eisen J.A."/>
            <person name="Markowitz V."/>
            <person name="Hugenholtz P."/>
            <person name="Kyrpides N.C."/>
            <person name="Klenk H.P."/>
        </authorList>
    </citation>
    <scope>NUCLEOTIDE SEQUENCE [LARGE SCALE GENOMIC DNA]</scope>
    <source>
        <strain evidence="3">DSM 12940 / JCM 11049 / AX-2</strain>
    </source>
</reference>
<dbReference type="RefSeq" id="WP_015789772.1">
    <property type="nucleotide sequence ID" value="NC_013158.1"/>
</dbReference>
<dbReference type="STRING" id="519442.Huta_2033"/>
<feature type="region of interest" description="Disordered" evidence="1">
    <location>
        <begin position="217"/>
        <end position="243"/>
    </location>
</feature>
<organism evidence="2 3">
    <name type="scientific">Halorhabdus utahensis (strain DSM 12940 / JCM 11049 / AX-2)</name>
    <dbReference type="NCBI Taxonomy" id="519442"/>
    <lineage>
        <taxon>Archaea</taxon>
        <taxon>Methanobacteriati</taxon>
        <taxon>Methanobacteriota</taxon>
        <taxon>Stenosarchaea group</taxon>
        <taxon>Halobacteria</taxon>
        <taxon>Halobacteriales</taxon>
        <taxon>Haloarculaceae</taxon>
        <taxon>Halorhabdus</taxon>
    </lineage>
</organism>